<keyword evidence="1" id="KW-0812">Transmembrane</keyword>
<proteinExistence type="predicted"/>
<comment type="caution">
    <text evidence="2">The sequence shown here is derived from an EMBL/GenBank/DDBJ whole genome shotgun (WGS) entry which is preliminary data.</text>
</comment>
<gene>
    <name evidence="2" type="ORF">A2226_01065</name>
</gene>
<protein>
    <submittedName>
        <fullName evidence="2">Uncharacterized protein</fullName>
    </submittedName>
</protein>
<keyword evidence="1" id="KW-0472">Membrane</keyword>
<reference evidence="2 3" key="1">
    <citation type="journal article" date="2016" name="Nat. Commun.">
        <title>Thousands of microbial genomes shed light on interconnected biogeochemical processes in an aquifer system.</title>
        <authorList>
            <person name="Anantharaman K."/>
            <person name="Brown C.T."/>
            <person name="Hug L.A."/>
            <person name="Sharon I."/>
            <person name="Castelle C.J."/>
            <person name="Probst A.J."/>
            <person name="Thomas B.C."/>
            <person name="Singh A."/>
            <person name="Wilkins M.J."/>
            <person name="Karaoz U."/>
            <person name="Brodie E.L."/>
            <person name="Williams K.H."/>
            <person name="Hubbard S.S."/>
            <person name="Banfield J.F."/>
        </authorList>
    </citation>
    <scope>NUCLEOTIDE SEQUENCE [LARGE SCALE GENOMIC DNA]</scope>
</reference>
<sequence length="231" mass="25652">MPDEVSQPKRVIATHSVRATRPGRRLIFLFIIVVIGLAVSLVFKIWPIAKISIKPDIHALTGEFQIKVDLDISSPNPATRVMPGRIMAVGEDSNILAGQNYFVRNIKGTSLVFSQADLDSVTISVLAKLAGEQAALLPESVKVEEGDWSVGSSGRLFFSNLTARGQFYSRLPLHYWSQEVAGRPIKEVTQILSDKPGVDKVEIRLYPFFFSNISQKIPKNQSNIRFTLDTN</sequence>
<dbReference type="EMBL" id="MHTB01000016">
    <property type="protein sequence ID" value="OHA55346.1"/>
    <property type="molecule type" value="Genomic_DNA"/>
</dbReference>
<evidence type="ECO:0000256" key="1">
    <source>
        <dbReference type="SAM" id="Phobius"/>
    </source>
</evidence>
<dbReference type="AlphaFoldDB" id="A0A1G2Q440"/>
<organism evidence="2 3">
    <name type="scientific">Candidatus Veblenbacteria bacterium RIFOXYA2_FULL_43_9</name>
    <dbReference type="NCBI Taxonomy" id="1802425"/>
    <lineage>
        <taxon>Bacteria</taxon>
        <taxon>Candidatus Vebleniibacteriota</taxon>
    </lineage>
</organism>
<evidence type="ECO:0000313" key="2">
    <source>
        <dbReference type="EMBL" id="OHA55346.1"/>
    </source>
</evidence>
<name>A0A1G2Q440_9BACT</name>
<feature type="transmembrane region" description="Helical" evidence="1">
    <location>
        <begin position="26"/>
        <end position="46"/>
    </location>
</feature>
<dbReference type="Proteomes" id="UP000178936">
    <property type="component" value="Unassembled WGS sequence"/>
</dbReference>
<evidence type="ECO:0000313" key="3">
    <source>
        <dbReference type="Proteomes" id="UP000178936"/>
    </source>
</evidence>
<accession>A0A1G2Q440</accession>
<keyword evidence="1" id="KW-1133">Transmembrane helix</keyword>